<dbReference type="GO" id="GO:0005509">
    <property type="term" value="F:calcium ion binding"/>
    <property type="evidence" value="ECO:0007669"/>
    <property type="project" value="InterPro"/>
</dbReference>
<evidence type="ECO:0000256" key="1">
    <source>
        <dbReference type="ARBA" id="ARBA00022536"/>
    </source>
</evidence>
<feature type="disulfide bond" evidence="7">
    <location>
        <begin position="436"/>
        <end position="445"/>
    </location>
</feature>
<evidence type="ECO:0000256" key="8">
    <source>
        <dbReference type="SAM" id="MobiDB-lite"/>
    </source>
</evidence>
<gene>
    <name evidence="10" type="primary">EGFL7</name>
</gene>
<dbReference type="Gene3D" id="2.10.25.10">
    <property type="entry name" value="Laminin"/>
    <property type="match status" value="2"/>
</dbReference>
<keyword evidence="6" id="KW-0325">Glycoprotein</keyword>
<sequence length="630" mass="65268">MPSPASGAREAREHLLSSRSEGPRSGTGGSHPWSKELTTPFIPREGPGLMSALPASPRTTATQGARNPGNRLFSDPQLPHPPAACPGCSQPRAPAHTSEGPGVTGQMGPSAESCQPGRPPSLGMALGASHAQHTWAPSGPRVTRWAPAKSAAASGLDPEVPGGSSPSPAPATQPAPAPPQPPARPRPPVCSLTDPVISRQHTQEVRPGRAHPNPDLHGTEHKKPPFLVPGGASLPRGSDPHGPGAGSRGPDRRAASGGASRWRARGGRAHPRPGEAAEPGRRHPTGASYPEQHRSPRGHRDLPGPCPSAPACMTSTHVPAEKAEANPPSSSAAKRGPARPALQAPETLAPGRHGRPPPPRRAAATSVQGMREPPSPDAGCVSSGLPRAPCPSPLCNVYTSPSSPPATGTEPAAPTAICQPPCQNGGSCVQPGRCHCPAGWQGDACQTDVDECSAGGGGCPQRCVNTAGSYWCQCWEGHRPSVDGAVCLPERGAPRVTPDPATGADSEVKEEVQRLQSRVDVLEEKLQLVLAPLHSLASRALEHGLPDPGSLLAHSLQQLDRIDSLSEQISFLEEQLGSCECCRARDLPRPPTHTAQDPCSHPEVRGWRAGPPCAEWAGLAGQKVLRNGDL</sequence>
<evidence type="ECO:0000256" key="7">
    <source>
        <dbReference type="PROSITE-ProRule" id="PRU00076"/>
    </source>
</evidence>
<dbReference type="PANTHER" id="PTHR14949:SF21">
    <property type="entry name" value="EPIDERMAL GROWTH FACTOR-LIKE PROTEIN 7"/>
    <property type="match status" value="1"/>
</dbReference>
<dbReference type="InterPro" id="IPR018097">
    <property type="entry name" value="EGF_Ca-bd_CS"/>
</dbReference>
<evidence type="ECO:0000256" key="4">
    <source>
        <dbReference type="ARBA" id="ARBA00023054"/>
    </source>
</evidence>
<dbReference type="CDD" id="cd00054">
    <property type="entry name" value="EGF_CA"/>
    <property type="match status" value="1"/>
</dbReference>
<feature type="domain" description="EGF-like" evidence="9">
    <location>
        <begin position="414"/>
        <end position="446"/>
    </location>
</feature>
<keyword evidence="3" id="KW-0677">Repeat</keyword>
<dbReference type="AlphaFoldDB" id="A0A8C2SB54"/>
<evidence type="ECO:0000259" key="9">
    <source>
        <dbReference type="PROSITE" id="PS50026"/>
    </source>
</evidence>
<dbReference type="InterPro" id="IPR049883">
    <property type="entry name" value="NOTCH1_EGF-like"/>
</dbReference>
<dbReference type="Pfam" id="PF07645">
    <property type="entry name" value="EGF_CA"/>
    <property type="match status" value="1"/>
</dbReference>
<evidence type="ECO:0000256" key="5">
    <source>
        <dbReference type="ARBA" id="ARBA00023157"/>
    </source>
</evidence>
<dbReference type="GO" id="GO:0009986">
    <property type="term" value="C:cell surface"/>
    <property type="evidence" value="ECO:0007669"/>
    <property type="project" value="TreeGrafter"/>
</dbReference>
<keyword evidence="2" id="KW-0732">Signal</keyword>
<dbReference type="PROSITE" id="PS01186">
    <property type="entry name" value="EGF_2"/>
    <property type="match status" value="1"/>
</dbReference>
<dbReference type="PANTHER" id="PTHR14949">
    <property type="entry name" value="EGF-LIKE-DOMAIN, MULTIPLE 7, 8"/>
    <property type="match status" value="1"/>
</dbReference>
<dbReference type="InterPro" id="IPR013111">
    <property type="entry name" value="EGF_extracell"/>
</dbReference>
<feature type="compositionally biased region" description="Basic and acidic residues" evidence="8">
    <location>
        <begin position="291"/>
        <end position="302"/>
    </location>
</feature>
<organism evidence="10">
    <name type="scientific">Capra hircus</name>
    <name type="common">Goat</name>
    <dbReference type="NCBI Taxonomy" id="9925"/>
    <lineage>
        <taxon>Eukaryota</taxon>
        <taxon>Metazoa</taxon>
        <taxon>Chordata</taxon>
        <taxon>Craniata</taxon>
        <taxon>Vertebrata</taxon>
        <taxon>Euteleostomi</taxon>
        <taxon>Mammalia</taxon>
        <taxon>Eutheria</taxon>
        <taxon>Laurasiatheria</taxon>
        <taxon>Artiodactyla</taxon>
        <taxon>Ruminantia</taxon>
        <taxon>Pecora</taxon>
        <taxon>Bovidae</taxon>
        <taxon>Caprinae</taxon>
        <taxon>Capra</taxon>
    </lineage>
</organism>
<reference evidence="10" key="2">
    <citation type="submission" date="2025-08" db="UniProtKB">
        <authorList>
            <consortium name="Ensembl"/>
        </authorList>
    </citation>
    <scope>IDENTIFICATION</scope>
</reference>
<dbReference type="Ensembl" id="ENSCHIT00010057553.1">
    <property type="protein sequence ID" value="ENSCHIP00010041302.1"/>
    <property type="gene ID" value="ENSCHIG00010030279.1"/>
</dbReference>
<dbReference type="InterPro" id="IPR000742">
    <property type="entry name" value="EGF"/>
</dbReference>
<reference evidence="10" key="1">
    <citation type="submission" date="2019-03" db="EMBL/GenBank/DDBJ databases">
        <title>Genome sequencing and reference-guided assembly of Black Bengal Goat (Capra hircus).</title>
        <authorList>
            <person name="Siddiki A.Z."/>
            <person name="Baten A."/>
            <person name="Billah M."/>
            <person name="Alam M.A.U."/>
            <person name="Shawrob K.S.M."/>
            <person name="Saha S."/>
            <person name="Chowdhury M."/>
            <person name="Rahman A.H."/>
            <person name="Stear M."/>
            <person name="Miah G."/>
            <person name="Das G.B."/>
            <person name="Hossain M.M."/>
            <person name="Kumkum M."/>
            <person name="Islam M.S."/>
            <person name="Mollah A.M."/>
            <person name="Ahsan A."/>
            <person name="Tusar F."/>
            <person name="Khan M.K.I."/>
        </authorList>
    </citation>
    <scope>NUCLEOTIDE SEQUENCE [LARGE SCALE GENOMIC DNA]</scope>
</reference>
<evidence type="ECO:0000256" key="6">
    <source>
        <dbReference type="ARBA" id="ARBA00023180"/>
    </source>
</evidence>
<dbReference type="GO" id="GO:0005102">
    <property type="term" value="F:signaling receptor binding"/>
    <property type="evidence" value="ECO:0007669"/>
    <property type="project" value="TreeGrafter"/>
</dbReference>
<feature type="disulfide bond" evidence="7">
    <location>
        <begin position="418"/>
        <end position="428"/>
    </location>
</feature>
<feature type="compositionally biased region" description="Basic and acidic residues" evidence="8">
    <location>
        <begin position="272"/>
        <end position="281"/>
    </location>
</feature>
<evidence type="ECO:0000256" key="2">
    <source>
        <dbReference type="ARBA" id="ARBA00022729"/>
    </source>
</evidence>
<dbReference type="SMART" id="SM00179">
    <property type="entry name" value="EGF_CA"/>
    <property type="match status" value="1"/>
</dbReference>
<dbReference type="FunFam" id="2.10.25.10:FF:000010">
    <property type="entry name" value="Pro-epidermal growth factor"/>
    <property type="match status" value="1"/>
</dbReference>
<dbReference type="SMART" id="SM00181">
    <property type="entry name" value="EGF"/>
    <property type="match status" value="2"/>
</dbReference>
<feature type="region of interest" description="Disordered" evidence="8">
    <location>
        <begin position="1"/>
        <end position="383"/>
    </location>
</feature>
<keyword evidence="1 7" id="KW-0245">EGF-like domain</keyword>
<dbReference type="InterPro" id="IPR050969">
    <property type="entry name" value="Dev_Signal_Modulators"/>
</dbReference>
<feature type="compositionally biased region" description="Basic and acidic residues" evidence="8">
    <location>
        <begin position="201"/>
        <end position="223"/>
    </location>
</feature>
<keyword evidence="4" id="KW-0175">Coiled coil</keyword>
<evidence type="ECO:0000313" key="10">
    <source>
        <dbReference type="Ensembl" id="ENSCHIP00010041302.1"/>
    </source>
</evidence>
<protein>
    <submittedName>
        <fullName evidence="10">EGF like domain multiple 7</fullName>
    </submittedName>
</protein>
<accession>A0A8C2SB54</accession>
<dbReference type="Pfam" id="PF07974">
    <property type="entry name" value="EGF_2"/>
    <property type="match status" value="1"/>
</dbReference>
<name>A0A8C2SB54_CAPHI</name>
<dbReference type="GO" id="GO:0005576">
    <property type="term" value="C:extracellular region"/>
    <property type="evidence" value="ECO:0007669"/>
    <property type="project" value="TreeGrafter"/>
</dbReference>
<keyword evidence="5 7" id="KW-1015">Disulfide bond</keyword>
<feature type="compositionally biased region" description="Pro residues" evidence="8">
    <location>
        <begin position="167"/>
        <end position="188"/>
    </location>
</feature>
<evidence type="ECO:0000256" key="3">
    <source>
        <dbReference type="ARBA" id="ARBA00022737"/>
    </source>
</evidence>
<comment type="caution">
    <text evidence="7">Lacks conserved residue(s) required for the propagation of feature annotation.</text>
</comment>
<dbReference type="PROSITE" id="PS50026">
    <property type="entry name" value="EGF_3"/>
    <property type="match status" value="1"/>
</dbReference>
<proteinExistence type="predicted"/>
<dbReference type="SUPFAM" id="SSF57196">
    <property type="entry name" value="EGF/Laminin"/>
    <property type="match status" value="2"/>
</dbReference>
<dbReference type="InterPro" id="IPR001881">
    <property type="entry name" value="EGF-like_Ca-bd_dom"/>
</dbReference>
<dbReference type="PROSITE" id="PS00022">
    <property type="entry name" value="EGF_1"/>
    <property type="match status" value="1"/>
</dbReference>
<dbReference type="PROSITE" id="PS01187">
    <property type="entry name" value="EGF_CA"/>
    <property type="match status" value="1"/>
</dbReference>
<feature type="compositionally biased region" description="Basic residues" evidence="8">
    <location>
        <begin position="262"/>
        <end position="271"/>
    </location>
</feature>